<reference evidence="2 3" key="1">
    <citation type="journal article" date="2013" name="Nat. Genet.">
        <title>The high-quality draft genome of peach (Prunus persica) identifies unique patterns of genetic diversity, domestication and genome evolution.</title>
        <authorList>
            <consortium name="International Peach Genome Initiative"/>
            <person name="Verde I."/>
            <person name="Abbott A.G."/>
            <person name="Scalabrin S."/>
            <person name="Jung S."/>
            <person name="Shu S."/>
            <person name="Marroni F."/>
            <person name="Zhebentyayeva T."/>
            <person name="Dettori M.T."/>
            <person name="Grimwood J."/>
            <person name="Cattonaro F."/>
            <person name="Zuccolo A."/>
            <person name="Rossini L."/>
            <person name="Jenkins J."/>
            <person name="Vendramin E."/>
            <person name="Meisel L.A."/>
            <person name="Decroocq V."/>
            <person name="Sosinski B."/>
            <person name="Prochnik S."/>
            <person name="Mitros T."/>
            <person name="Policriti A."/>
            <person name="Cipriani G."/>
            <person name="Dondini L."/>
            <person name="Ficklin S."/>
            <person name="Goodstein D.M."/>
            <person name="Xuan P."/>
            <person name="Del Fabbro C."/>
            <person name="Aramini V."/>
            <person name="Copetti D."/>
            <person name="Gonzalez S."/>
            <person name="Horner D.S."/>
            <person name="Falchi R."/>
            <person name="Lucas S."/>
            <person name="Mica E."/>
            <person name="Maldonado J."/>
            <person name="Lazzari B."/>
            <person name="Bielenberg D."/>
            <person name="Pirona R."/>
            <person name="Miculan M."/>
            <person name="Barakat A."/>
            <person name="Testolin R."/>
            <person name="Stella A."/>
            <person name="Tartarini S."/>
            <person name="Tonutti P."/>
            <person name="Arus P."/>
            <person name="Orellana A."/>
            <person name="Wells C."/>
            <person name="Main D."/>
            <person name="Vizzotto G."/>
            <person name="Silva H."/>
            <person name="Salamini F."/>
            <person name="Schmutz J."/>
            <person name="Morgante M."/>
            <person name="Rokhsar D.S."/>
        </authorList>
    </citation>
    <scope>NUCLEOTIDE SEQUENCE [LARGE SCALE GENOMIC DNA]</scope>
    <source>
        <strain evidence="3">cv. Nemared</strain>
    </source>
</reference>
<protein>
    <submittedName>
        <fullName evidence="2">Uncharacterized protein</fullName>
    </submittedName>
</protein>
<feature type="transmembrane region" description="Helical" evidence="1">
    <location>
        <begin position="12"/>
        <end position="31"/>
    </location>
</feature>
<evidence type="ECO:0000313" key="2">
    <source>
        <dbReference type="EMBL" id="ONI01551.1"/>
    </source>
</evidence>
<feature type="transmembrane region" description="Helical" evidence="1">
    <location>
        <begin position="51"/>
        <end position="67"/>
    </location>
</feature>
<dbReference type="Proteomes" id="UP000006882">
    <property type="component" value="Chromosome G6"/>
</dbReference>
<keyword evidence="3" id="KW-1185">Reference proteome</keyword>
<keyword evidence="1" id="KW-1133">Transmembrane helix</keyword>
<accession>A0A251NQG1</accession>
<dbReference type="Gramene" id="ONI01551">
    <property type="protein sequence ID" value="ONI01551"/>
    <property type="gene ID" value="PRUPE_6G145900"/>
</dbReference>
<keyword evidence="1" id="KW-0812">Transmembrane</keyword>
<sequence length="97" mass="11249">MLLGWGKIGTMMQWVCVVFFSLNFKRVRAYWDDDAVAMADMVTGGERKQCWWVGLLALGCCWLWLVCRRRCWLWEKGTVMSLAKGSGQFVPPFPRLP</sequence>
<keyword evidence="1" id="KW-0472">Membrane</keyword>
<evidence type="ECO:0000313" key="3">
    <source>
        <dbReference type="Proteomes" id="UP000006882"/>
    </source>
</evidence>
<organism evidence="2 3">
    <name type="scientific">Prunus persica</name>
    <name type="common">Peach</name>
    <name type="synonym">Amygdalus persica</name>
    <dbReference type="NCBI Taxonomy" id="3760"/>
    <lineage>
        <taxon>Eukaryota</taxon>
        <taxon>Viridiplantae</taxon>
        <taxon>Streptophyta</taxon>
        <taxon>Embryophyta</taxon>
        <taxon>Tracheophyta</taxon>
        <taxon>Spermatophyta</taxon>
        <taxon>Magnoliopsida</taxon>
        <taxon>eudicotyledons</taxon>
        <taxon>Gunneridae</taxon>
        <taxon>Pentapetalae</taxon>
        <taxon>rosids</taxon>
        <taxon>fabids</taxon>
        <taxon>Rosales</taxon>
        <taxon>Rosaceae</taxon>
        <taxon>Amygdaloideae</taxon>
        <taxon>Amygdaleae</taxon>
        <taxon>Prunus</taxon>
    </lineage>
</organism>
<dbReference type="AlphaFoldDB" id="A0A251NQG1"/>
<evidence type="ECO:0000256" key="1">
    <source>
        <dbReference type="SAM" id="Phobius"/>
    </source>
</evidence>
<proteinExistence type="predicted"/>
<dbReference type="EMBL" id="CM007656">
    <property type="protein sequence ID" value="ONI01551.1"/>
    <property type="molecule type" value="Genomic_DNA"/>
</dbReference>
<name>A0A251NQG1_PRUPE</name>
<gene>
    <name evidence="2" type="ORF">PRUPE_6G145900</name>
</gene>